<organism evidence="4 5">
    <name type="scientific">Anaerocolumna aminovalerica</name>
    <dbReference type="NCBI Taxonomy" id="1527"/>
    <lineage>
        <taxon>Bacteria</taxon>
        <taxon>Bacillati</taxon>
        <taxon>Bacillota</taxon>
        <taxon>Clostridia</taxon>
        <taxon>Lachnospirales</taxon>
        <taxon>Lachnospiraceae</taxon>
        <taxon>Anaerocolumna</taxon>
    </lineage>
</organism>
<evidence type="ECO:0000313" key="5">
    <source>
        <dbReference type="Proteomes" id="UP000198806"/>
    </source>
</evidence>
<evidence type="ECO:0000256" key="2">
    <source>
        <dbReference type="SAM" id="Phobius"/>
    </source>
</evidence>
<dbReference type="InterPro" id="IPR001279">
    <property type="entry name" value="Metallo-B-lactamas"/>
</dbReference>
<dbReference type="RefSeq" id="WP_091686787.1">
    <property type="nucleotide sequence ID" value="NZ_BAABFM010000020.1"/>
</dbReference>
<dbReference type="CDD" id="cd07731">
    <property type="entry name" value="ComA-like_MBL-fold"/>
    <property type="match status" value="1"/>
</dbReference>
<evidence type="ECO:0000313" key="4">
    <source>
        <dbReference type="EMBL" id="SFO28630.1"/>
    </source>
</evidence>
<evidence type="ECO:0000256" key="1">
    <source>
        <dbReference type="SAM" id="MobiDB-lite"/>
    </source>
</evidence>
<feature type="domain" description="Metallo-beta-lactamase" evidence="3">
    <location>
        <begin position="54"/>
        <end position="246"/>
    </location>
</feature>
<dbReference type="InterPro" id="IPR036866">
    <property type="entry name" value="RibonucZ/Hydroxyglut_hydro"/>
</dbReference>
<feature type="compositionally biased region" description="Polar residues" evidence="1">
    <location>
        <begin position="300"/>
        <end position="312"/>
    </location>
</feature>
<dbReference type="Pfam" id="PF00753">
    <property type="entry name" value="Lactamase_B"/>
    <property type="match status" value="1"/>
</dbReference>
<sequence length="369" mass="40193">MLNKIFKSLGWVCSIFLLILSIIFITKEVPKETMNNVSTNASSFSKVHFINVGQGDAILIEADEHYMLIDAGENNQGITVVNYLKELGIKKLDYVIGTHPHSDHIGGLDNVIHSFDIGKVIMPDVTHTTKTFEDVLDAIAEKGLRITKAVAGNTYTLGASSFTIIAPNASGYKELNDYSVGIKFTNGENSFLLTGDAEELSEAEMLNNGIDLSADVLKLGHHGSSTSSHDNFLDEVDPDYGVITAGADNSYGHPHVETLQKLKDRNIKVFRTDIQNTIIFTSDGEHITVNKEPYSINQSDLSGTAKNNSTTAVKDKSKDSGKTIVHITSTGRKYHVTSCRFLTVDIEVTLDEALAKGLEPCGTCKPPTK</sequence>
<dbReference type="SMART" id="SM00849">
    <property type="entry name" value="Lactamase_B"/>
    <property type="match status" value="1"/>
</dbReference>
<dbReference type="Proteomes" id="UP000198806">
    <property type="component" value="Unassembled WGS sequence"/>
</dbReference>
<accession>A0A1I5FXX7</accession>
<keyword evidence="2" id="KW-0472">Membrane</keyword>
<reference evidence="4 5" key="1">
    <citation type="submission" date="2016-10" db="EMBL/GenBank/DDBJ databases">
        <authorList>
            <person name="de Groot N.N."/>
        </authorList>
    </citation>
    <scope>NUCLEOTIDE SEQUENCE [LARGE SCALE GENOMIC DNA]</scope>
    <source>
        <strain evidence="4 5">DSM 1283</strain>
    </source>
</reference>
<dbReference type="OrthoDB" id="9783680at2"/>
<dbReference type="InterPro" id="IPR035681">
    <property type="entry name" value="ComA-like_MBL"/>
</dbReference>
<keyword evidence="5" id="KW-1185">Reference proteome</keyword>
<dbReference type="Gene3D" id="3.60.15.10">
    <property type="entry name" value="Ribonuclease Z/Hydroxyacylglutathione hydrolase-like"/>
    <property type="match status" value="1"/>
</dbReference>
<proteinExistence type="predicted"/>
<dbReference type="EMBL" id="FOWD01000016">
    <property type="protein sequence ID" value="SFO28630.1"/>
    <property type="molecule type" value="Genomic_DNA"/>
</dbReference>
<dbReference type="STRING" id="1527.SAMN04489757_11660"/>
<feature type="region of interest" description="Disordered" evidence="1">
    <location>
        <begin position="300"/>
        <end position="319"/>
    </location>
</feature>
<keyword evidence="2" id="KW-1133">Transmembrane helix</keyword>
<dbReference type="AlphaFoldDB" id="A0A1I5FXX7"/>
<dbReference type="InterPro" id="IPR052159">
    <property type="entry name" value="Competence_DNA_uptake"/>
</dbReference>
<evidence type="ECO:0000259" key="3">
    <source>
        <dbReference type="SMART" id="SM00849"/>
    </source>
</evidence>
<dbReference type="PANTHER" id="PTHR30619:SF7">
    <property type="entry name" value="BETA-LACTAMASE DOMAIN PROTEIN"/>
    <property type="match status" value="1"/>
</dbReference>
<name>A0A1I5FXX7_9FIRM</name>
<protein>
    <submittedName>
        <fullName evidence="4">Competence protein ComEC</fullName>
    </submittedName>
</protein>
<keyword evidence="2" id="KW-0812">Transmembrane</keyword>
<dbReference type="SUPFAM" id="SSF56281">
    <property type="entry name" value="Metallo-hydrolase/oxidoreductase"/>
    <property type="match status" value="1"/>
</dbReference>
<gene>
    <name evidence="4" type="ORF">SAMN04489757_11660</name>
</gene>
<dbReference type="PANTHER" id="PTHR30619">
    <property type="entry name" value="DNA INTERNALIZATION/COMPETENCE PROTEIN COMEC/REC2"/>
    <property type="match status" value="1"/>
</dbReference>
<feature type="transmembrane region" description="Helical" evidence="2">
    <location>
        <begin position="9"/>
        <end position="26"/>
    </location>
</feature>